<evidence type="ECO:0000313" key="7">
    <source>
        <dbReference type="EMBL" id="KAJ1368573.1"/>
    </source>
</evidence>
<dbReference type="InterPro" id="IPR013087">
    <property type="entry name" value="Znf_C2H2_type"/>
</dbReference>
<dbReference type="GO" id="GO:0008270">
    <property type="term" value="F:zinc ion binding"/>
    <property type="evidence" value="ECO:0007669"/>
    <property type="project" value="UniProtKB-KW"/>
</dbReference>
<keyword evidence="8" id="KW-1185">Reference proteome</keyword>
<dbReference type="PANTHER" id="PTHR24409:SF295">
    <property type="entry name" value="AZ2-RELATED"/>
    <property type="match status" value="1"/>
</dbReference>
<sequence length="272" mass="31106">MSFPFNPGPSGLGLDLHGSPLSERNFSCGSPVALPGRFSQPDMRCYDPGVPFFPELGSYPDFIDQGSAYENIQRCDVPEIVPCTLNPDSLYVDLQENPTYVTEEVQFQQIDEYNANQQPVPEVIEAPVQELAVDVLPSVGVYEEITHARCIDCDDVIDSRAPNHDSTSCMLNKNFRCSQCPASFNFERNLDVHRIVEHTNQKDYVSGTKCGFCMRRKKKAFQRYHAYIAHLRSHSKPDQYICSSCSEEFTYFSMFRRHRRLVHEQNGYRKPP</sequence>
<dbReference type="Gene3D" id="3.30.160.60">
    <property type="entry name" value="Classic Zinc Finger"/>
    <property type="match status" value="1"/>
</dbReference>
<keyword evidence="3 5" id="KW-0863">Zinc-finger</keyword>
<dbReference type="SUPFAM" id="SSF57667">
    <property type="entry name" value="beta-beta-alpha zinc fingers"/>
    <property type="match status" value="1"/>
</dbReference>
<dbReference type="PROSITE" id="PS00028">
    <property type="entry name" value="ZINC_FINGER_C2H2_1"/>
    <property type="match status" value="2"/>
</dbReference>
<evidence type="ECO:0000259" key="6">
    <source>
        <dbReference type="PROSITE" id="PS50157"/>
    </source>
</evidence>
<reference evidence="7" key="1">
    <citation type="submission" date="2021-06" db="EMBL/GenBank/DDBJ databases">
        <title>Parelaphostrongylus tenuis whole genome reference sequence.</title>
        <authorList>
            <person name="Garwood T.J."/>
            <person name="Larsen P.A."/>
            <person name="Fountain-Jones N.M."/>
            <person name="Garbe J.R."/>
            <person name="Macchietto M.G."/>
            <person name="Kania S.A."/>
            <person name="Gerhold R.W."/>
            <person name="Richards J.E."/>
            <person name="Wolf T.M."/>
        </authorList>
    </citation>
    <scope>NUCLEOTIDE SEQUENCE</scope>
    <source>
        <strain evidence="7">MNPRO001-30</strain>
        <tissue evidence="7">Meninges</tissue>
    </source>
</reference>
<keyword evidence="2" id="KW-0677">Repeat</keyword>
<evidence type="ECO:0000256" key="3">
    <source>
        <dbReference type="ARBA" id="ARBA00022771"/>
    </source>
</evidence>
<organism evidence="7 8">
    <name type="scientific">Parelaphostrongylus tenuis</name>
    <name type="common">Meningeal worm</name>
    <dbReference type="NCBI Taxonomy" id="148309"/>
    <lineage>
        <taxon>Eukaryota</taxon>
        <taxon>Metazoa</taxon>
        <taxon>Ecdysozoa</taxon>
        <taxon>Nematoda</taxon>
        <taxon>Chromadorea</taxon>
        <taxon>Rhabditida</taxon>
        <taxon>Rhabditina</taxon>
        <taxon>Rhabditomorpha</taxon>
        <taxon>Strongyloidea</taxon>
        <taxon>Metastrongylidae</taxon>
        <taxon>Parelaphostrongylus</taxon>
    </lineage>
</organism>
<gene>
    <name evidence="7" type="ORF">KIN20_029730</name>
</gene>
<keyword evidence="4" id="KW-0862">Zinc</keyword>
<dbReference type="SMART" id="SM00355">
    <property type="entry name" value="ZnF_C2H2"/>
    <property type="match status" value="3"/>
</dbReference>
<comment type="caution">
    <text evidence="7">The sequence shown here is derived from an EMBL/GenBank/DDBJ whole genome shotgun (WGS) entry which is preliminary data.</text>
</comment>
<dbReference type="EMBL" id="JAHQIW010006233">
    <property type="protein sequence ID" value="KAJ1368573.1"/>
    <property type="molecule type" value="Genomic_DNA"/>
</dbReference>
<keyword evidence="1" id="KW-0479">Metal-binding</keyword>
<name>A0AAD5WGB9_PARTN</name>
<proteinExistence type="predicted"/>
<evidence type="ECO:0000256" key="2">
    <source>
        <dbReference type="ARBA" id="ARBA00022737"/>
    </source>
</evidence>
<dbReference type="PANTHER" id="PTHR24409">
    <property type="entry name" value="ZINC FINGER PROTEIN 142"/>
    <property type="match status" value="1"/>
</dbReference>
<dbReference type="PROSITE" id="PS50157">
    <property type="entry name" value="ZINC_FINGER_C2H2_2"/>
    <property type="match status" value="2"/>
</dbReference>
<dbReference type="InterPro" id="IPR036236">
    <property type="entry name" value="Znf_C2H2_sf"/>
</dbReference>
<evidence type="ECO:0000256" key="1">
    <source>
        <dbReference type="ARBA" id="ARBA00022723"/>
    </source>
</evidence>
<dbReference type="AlphaFoldDB" id="A0AAD5WGB9"/>
<dbReference type="Proteomes" id="UP001196413">
    <property type="component" value="Unassembled WGS sequence"/>
</dbReference>
<feature type="domain" description="C2H2-type" evidence="6">
    <location>
        <begin position="240"/>
        <end position="263"/>
    </location>
</feature>
<dbReference type="GO" id="GO:0000981">
    <property type="term" value="F:DNA-binding transcription factor activity, RNA polymerase II-specific"/>
    <property type="evidence" value="ECO:0007669"/>
    <property type="project" value="TreeGrafter"/>
</dbReference>
<dbReference type="GO" id="GO:0005634">
    <property type="term" value="C:nucleus"/>
    <property type="evidence" value="ECO:0007669"/>
    <property type="project" value="TreeGrafter"/>
</dbReference>
<protein>
    <recommendedName>
        <fullName evidence="6">C2H2-type domain-containing protein</fullName>
    </recommendedName>
</protein>
<evidence type="ECO:0000256" key="4">
    <source>
        <dbReference type="ARBA" id="ARBA00022833"/>
    </source>
</evidence>
<accession>A0AAD5WGB9</accession>
<dbReference type="GO" id="GO:0000977">
    <property type="term" value="F:RNA polymerase II transcription regulatory region sequence-specific DNA binding"/>
    <property type="evidence" value="ECO:0007669"/>
    <property type="project" value="TreeGrafter"/>
</dbReference>
<feature type="domain" description="C2H2-type" evidence="6">
    <location>
        <begin position="175"/>
        <end position="203"/>
    </location>
</feature>
<evidence type="ECO:0000256" key="5">
    <source>
        <dbReference type="PROSITE-ProRule" id="PRU00042"/>
    </source>
</evidence>
<evidence type="ECO:0000313" key="8">
    <source>
        <dbReference type="Proteomes" id="UP001196413"/>
    </source>
</evidence>